<proteinExistence type="predicted"/>
<comment type="caution">
    <text evidence="1">The sequence shown here is derived from an EMBL/GenBank/DDBJ whole genome shotgun (WGS) entry which is preliminary data.</text>
</comment>
<reference evidence="1 2" key="1">
    <citation type="submission" date="2019-04" db="EMBL/GenBank/DDBJ databases">
        <title>Microbes associate with the intestines of laboratory mice.</title>
        <authorList>
            <person name="Navarre W."/>
            <person name="Wong E."/>
            <person name="Huang K."/>
            <person name="Tropini C."/>
            <person name="Ng K."/>
            <person name="Yu B."/>
        </authorList>
    </citation>
    <scope>NUCLEOTIDE SEQUENCE [LARGE SCALE GENOMIC DNA]</scope>
    <source>
        <strain evidence="1 2">NM70_E10</strain>
    </source>
</reference>
<organism evidence="1 2">
    <name type="scientific">Bacteroides acidifaciens</name>
    <dbReference type="NCBI Taxonomy" id="85831"/>
    <lineage>
        <taxon>Bacteria</taxon>
        <taxon>Pseudomonadati</taxon>
        <taxon>Bacteroidota</taxon>
        <taxon>Bacteroidia</taxon>
        <taxon>Bacteroidales</taxon>
        <taxon>Bacteroidaceae</taxon>
        <taxon>Bacteroides</taxon>
    </lineage>
</organism>
<dbReference type="EMBL" id="SRZA01000008">
    <property type="protein sequence ID" value="TGY07117.1"/>
    <property type="molecule type" value="Genomic_DNA"/>
</dbReference>
<sequence length="134" mass="15311">MRGLKEEITSYVGIAIDEPARLARLKPGCVSLLAKYEYTEEMAKKLCEKYGLLSPIYDTGTRGGCWFCPNAKVASLCRFRRNNQDLWREFEALSNTPNLCSYGFKYGKTLPEIVAQMDAYDQQAKNSLFPELYK</sequence>
<protein>
    <recommendedName>
        <fullName evidence="3">Phosphoadenosine phosphosulfate reductase</fullName>
    </recommendedName>
</protein>
<gene>
    <name evidence="1" type="ORF">E5356_05155</name>
</gene>
<dbReference type="Proteomes" id="UP000305751">
    <property type="component" value="Unassembled WGS sequence"/>
</dbReference>
<evidence type="ECO:0008006" key="3">
    <source>
        <dbReference type="Google" id="ProtNLM"/>
    </source>
</evidence>
<evidence type="ECO:0000313" key="2">
    <source>
        <dbReference type="Proteomes" id="UP000305751"/>
    </source>
</evidence>
<dbReference type="AlphaFoldDB" id="A0A4S2AZQ5"/>
<dbReference type="RefSeq" id="WP_136013787.1">
    <property type="nucleotide sequence ID" value="NZ_SRZA01000008.1"/>
</dbReference>
<name>A0A4S2AZQ5_9BACE</name>
<keyword evidence="2" id="KW-1185">Reference proteome</keyword>
<evidence type="ECO:0000313" key="1">
    <source>
        <dbReference type="EMBL" id="TGY07117.1"/>
    </source>
</evidence>
<accession>A0A4S2AZQ5</accession>